<accession>A0AA87YSQ6</accession>
<gene>
    <name evidence="1" type="ORF">TIFTF001_043414</name>
    <name evidence="2" type="ORF">TIFTF001_043423</name>
</gene>
<evidence type="ECO:0000313" key="2">
    <source>
        <dbReference type="EMBL" id="GMN21937.1"/>
    </source>
</evidence>
<feature type="non-terminal residue" evidence="2">
    <location>
        <position position="1"/>
    </location>
</feature>
<reference evidence="2" key="1">
    <citation type="submission" date="2023-07" db="EMBL/GenBank/DDBJ databases">
        <title>draft genome sequence of fig (Ficus carica).</title>
        <authorList>
            <person name="Takahashi T."/>
            <person name="Nishimura K."/>
        </authorList>
    </citation>
    <scope>NUCLEOTIDE SEQUENCE</scope>
</reference>
<comment type="caution">
    <text evidence="2">The sequence shown here is derived from an EMBL/GenBank/DDBJ whole genome shotgun (WGS) entry which is preliminary data.</text>
</comment>
<sequence length="58" mass="6705">KTSIYSLAPTVGLLAILHRKLEQQPWQQNVNTRTNFPRKAQLITRKLQPLKRSPKSPI</sequence>
<name>A0AA87YSQ6_FICCA</name>
<protein>
    <submittedName>
        <fullName evidence="2">Uncharacterized protein</fullName>
    </submittedName>
</protein>
<keyword evidence="3" id="KW-1185">Reference proteome</keyword>
<dbReference type="EMBL" id="BTGU01002791">
    <property type="protein sequence ID" value="GMN21937.1"/>
    <property type="molecule type" value="Genomic_DNA"/>
</dbReference>
<dbReference type="EMBL" id="BTGU01002789">
    <property type="protein sequence ID" value="GMN21904.1"/>
    <property type="molecule type" value="Genomic_DNA"/>
</dbReference>
<evidence type="ECO:0000313" key="3">
    <source>
        <dbReference type="Proteomes" id="UP001187192"/>
    </source>
</evidence>
<dbReference type="Proteomes" id="UP001187192">
    <property type="component" value="Unassembled WGS sequence"/>
</dbReference>
<organism evidence="2 3">
    <name type="scientific">Ficus carica</name>
    <name type="common">Common fig</name>
    <dbReference type="NCBI Taxonomy" id="3494"/>
    <lineage>
        <taxon>Eukaryota</taxon>
        <taxon>Viridiplantae</taxon>
        <taxon>Streptophyta</taxon>
        <taxon>Embryophyta</taxon>
        <taxon>Tracheophyta</taxon>
        <taxon>Spermatophyta</taxon>
        <taxon>Magnoliopsida</taxon>
        <taxon>eudicotyledons</taxon>
        <taxon>Gunneridae</taxon>
        <taxon>Pentapetalae</taxon>
        <taxon>rosids</taxon>
        <taxon>fabids</taxon>
        <taxon>Rosales</taxon>
        <taxon>Moraceae</taxon>
        <taxon>Ficeae</taxon>
        <taxon>Ficus</taxon>
    </lineage>
</organism>
<dbReference type="AlphaFoldDB" id="A0AA87YSQ6"/>
<proteinExistence type="predicted"/>
<evidence type="ECO:0000313" key="1">
    <source>
        <dbReference type="EMBL" id="GMN21904.1"/>
    </source>
</evidence>